<evidence type="ECO:0000313" key="2">
    <source>
        <dbReference type="Proteomes" id="UP000178880"/>
    </source>
</evidence>
<dbReference type="AlphaFoldDB" id="A0A1G2CF84"/>
<proteinExistence type="predicted"/>
<dbReference type="Gene3D" id="3.40.50.1000">
    <property type="entry name" value="HAD superfamily/HAD-like"/>
    <property type="match status" value="1"/>
</dbReference>
<sequence length="229" mass="26115">MIKKKVAIFDIDGTIFRSSLLIKLVDALIREGIFKPGVADIYKKAHEDWLNRDGGYEAYIKGVVMAFDRNIQGVSYSDLRRIAHRVVVENKSRTYRYTRDLVRDLKGKGYYVMAISHSPKLALEGFCKTLGFNKVYGLMYDVDKKGKFTGRFLFPDLIFSKDKILERALGEGGLTLAGSVGVGDTESDIPFLKMVKRPICFNPNKKLYEHAKKSGWEIVVERKDVIYKI</sequence>
<name>A0A1G2CF84_9BACT</name>
<dbReference type="STRING" id="1798650.A2945_05080"/>
<dbReference type="PANTHER" id="PTHR43344">
    <property type="entry name" value="PHOSPHOSERINE PHOSPHATASE"/>
    <property type="match status" value="1"/>
</dbReference>
<dbReference type="InterPro" id="IPR050582">
    <property type="entry name" value="HAD-like_SerB"/>
</dbReference>
<organism evidence="1 2">
    <name type="scientific">Candidatus Liptonbacteria bacterium RIFCSPLOWO2_01_FULL_52_25</name>
    <dbReference type="NCBI Taxonomy" id="1798650"/>
    <lineage>
        <taxon>Bacteria</taxon>
        <taxon>Candidatus Liptoniibacteriota</taxon>
    </lineage>
</organism>
<dbReference type="Pfam" id="PF12710">
    <property type="entry name" value="HAD"/>
    <property type="match status" value="1"/>
</dbReference>
<dbReference type="Gene3D" id="1.20.1440.100">
    <property type="entry name" value="SG protein - dephosphorylation function"/>
    <property type="match status" value="1"/>
</dbReference>
<reference evidence="1 2" key="1">
    <citation type="journal article" date="2016" name="Nat. Commun.">
        <title>Thousands of microbial genomes shed light on interconnected biogeochemical processes in an aquifer system.</title>
        <authorList>
            <person name="Anantharaman K."/>
            <person name="Brown C.T."/>
            <person name="Hug L.A."/>
            <person name="Sharon I."/>
            <person name="Castelle C.J."/>
            <person name="Probst A.J."/>
            <person name="Thomas B.C."/>
            <person name="Singh A."/>
            <person name="Wilkins M.J."/>
            <person name="Karaoz U."/>
            <person name="Brodie E.L."/>
            <person name="Williams K.H."/>
            <person name="Hubbard S.S."/>
            <person name="Banfield J.F."/>
        </authorList>
    </citation>
    <scope>NUCLEOTIDE SEQUENCE [LARGE SCALE GENOMIC DNA]</scope>
</reference>
<evidence type="ECO:0000313" key="1">
    <source>
        <dbReference type="EMBL" id="OGY99310.1"/>
    </source>
</evidence>
<protein>
    <recommendedName>
        <fullName evidence="3">Haloacid dehalogenase</fullName>
    </recommendedName>
</protein>
<gene>
    <name evidence="1" type="ORF">A2945_05080</name>
</gene>
<comment type="caution">
    <text evidence="1">The sequence shown here is derived from an EMBL/GenBank/DDBJ whole genome shotgun (WGS) entry which is preliminary data.</text>
</comment>
<dbReference type="NCBIfam" id="TIGR01488">
    <property type="entry name" value="HAD-SF-IB"/>
    <property type="match status" value="1"/>
</dbReference>
<dbReference type="InterPro" id="IPR023214">
    <property type="entry name" value="HAD_sf"/>
</dbReference>
<dbReference type="EMBL" id="MHLA01000017">
    <property type="protein sequence ID" value="OGY99310.1"/>
    <property type="molecule type" value="Genomic_DNA"/>
</dbReference>
<accession>A0A1G2CF84</accession>
<dbReference type="SUPFAM" id="SSF56784">
    <property type="entry name" value="HAD-like"/>
    <property type="match status" value="1"/>
</dbReference>
<evidence type="ECO:0008006" key="3">
    <source>
        <dbReference type="Google" id="ProtNLM"/>
    </source>
</evidence>
<dbReference type="InterPro" id="IPR036412">
    <property type="entry name" value="HAD-like_sf"/>
</dbReference>
<dbReference type="Proteomes" id="UP000178880">
    <property type="component" value="Unassembled WGS sequence"/>
</dbReference>